<dbReference type="Pfam" id="PF13456">
    <property type="entry name" value="RVT_3"/>
    <property type="match status" value="1"/>
</dbReference>
<dbReference type="GO" id="GO:0004523">
    <property type="term" value="F:RNA-DNA hybrid ribonuclease activity"/>
    <property type="evidence" value="ECO:0007669"/>
    <property type="project" value="InterPro"/>
</dbReference>
<protein>
    <submittedName>
        <fullName evidence="2">Ribonuclease HI</fullName>
    </submittedName>
</protein>
<dbReference type="InterPro" id="IPR053151">
    <property type="entry name" value="RNase_H-like"/>
</dbReference>
<dbReference type="InterPro" id="IPR036397">
    <property type="entry name" value="RNaseH_sf"/>
</dbReference>
<comment type="caution">
    <text evidence="2">The sequence shown here is derived from an EMBL/GenBank/DDBJ whole genome shotgun (WGS) entry which is preliminary data.</text>
</comment>
<dbReference type="Proteomes" id="UP000034794">
    <property type="component" value="Unassembled WGS sequence"/>
</dbReference>
<dbReference type="InterPro" id="IPR002156">
    <property type="entry name" value="RNaseH_domain"/>
</dbReference>
<accession>A0A0G1SJ20</accession>
<dbReference type="AlphaFoldDB" id="A0A0G1SJ20"/>
<dbReference type="GO" id="GO:0003676">
    <property type="term" value="F:nucleic acid binding"/>
    <property type="evidence" value="ECO:0007669"/>
    <property type="project" value="InterPro"/>
</dbReference>
<evidence type="ECO:0000313" key="3">
    <source>
        <dbReference type="Proteomes" id="UP000034794"/>
    </source>
</evidence>
<dbReference type="PANTHER" id="PTHR47723">
    <property type="entry name" value="OS05G0353850 PROTEIN"/>
    <property type="match status" value="1"/>
</dbReference>
<dbReference type="InterPro" id="IPR012337">
    <property type="entry name" value="RNaseH-like_sf"/>
</dbReference>
<dbReference type="PANTHER" id="PTHR47723:SF24">
    <property type="entry name" value="RNASE H TYPE-1 DOMAIN-CONTAINING PROTEIN"/>
    <property type="match status" value="1"/>
</dbReference>
<evidence type="ECO:0000259" key="1">
    <source>
        <dbReference type="PROSITE" id="PS50879"/>
    </source>
</evidence>
<dbReference type="PROSITE" id="PS50879">
    <property type="entry name" value="RNASE_H_1"/>
    <property type="match status" value="1"/>
</dbReference>
<evidence type="ECO:0000313" key="2">
    <source>
        <dbReference type="EMBL" id="KKU33310.1"/>
    </source>
</evidence>
<name>A0A0G1SJ20_9BACT</name>
<gene>
    <name evidence="2" type="ORF">UX47_C0005G0112</name>
</gene>
<dbReference type="CDD" id="cd09279">
    <property type="entry name" value="RNase_HI_like"/>
    <property type="match status" value="1"/>
</dbReference>
<organism evidence="2 3">
    <name type="scientific">Candidatus Collierbacteria bacterium GW2011_GWA2_46_26</name>
    <dbReference type="NCBI Taxonomy" id="1618381"/>
    <lineage>
        <taxon>Bacteria</taxon>
        <taxon>Candidatus Collieribacteriota</taxon>
    </lineage>
</organism>
<proteinExistence type="predicted"/>
<reference evidence="2 3" key="1">
    <citation type="journal article" date="2015" name="Nature">
        <title>rRNA introns, odd ribosomes, and small enigmatic genomes across a large radiation of phyla.</title>
        <authorList>
            <person name="Brown C.T."/>
            <person name="Hug L.A."/>
            <person name="Thomas B.C."/>
            <person name="Sharon I."/>
            <person name="Castelle C.J."/>
            <person name="Singh A."/>
            <person name="Wilkins M.J."/>
            <person name="Williams K.H."/>
            <person name="Banfield J.F."/>
        </authorList>
    </citation>
    <scope>NUCLEOTIDE SEQUENCE [LARGE SCALE GENOMIC DNA]</scope>
</reference>
<feature type="domain" description="RNase H type-1" evidence="1">
    <location>
        <begin position="6"/>
        <end position="144"/>
    </location>
</feature>
<dbReference type="Gene3D" id="3.30.420.10">
    <property type="entry name" value="Ribonuclease H-like superfamily/Ribonuclease H"/>
    <property type="match status" value="1"/>
</dbReference>
<dbReference type="EMBL" id="LCMI01000005">
    <property type="protein sequence ID" value="KKU33310.1"/>
    <property type="molecule type" value="Genomic_DNA"/>
</dbReference>
<dbReference type="SUPFAM" id="SSF53098">
    <property type="entry name" value="Ribonuclease H-like"/>
    <property type="match status" value="1"/>
</dbReference>
<sequence length="145" mass="16240">MAMSKTLDFLEINTDGGSRGNPGPAAIGVVAKSQGLVIFTLSEKIGENTNNVAEYTAVLRALEKIEEDKIFTEKIRFVLDSELIVKQITGLYKVKQPHLQVLRKQIIDLIKKLRDTGQIKLMSFVNVLRDRNKEADRLVNEALDS</sequence>